<dbReference type="PANTHER" id="PTHR43802:SF1">
    <property type="entry name" value="IP11341P-RELATED"/>
    <property type="match status" value="1"/>
</dbReference>
<keyword evidence="3" id="KW-1185">Reference proteome</keyword>
<dbReference type="CDD" id="cd06558">
    <property type="entry name" value="crotonase-like"/>
    <property type="match status" value="1"/>
</dbReference>
<reference evidence="3" key="1">
    <citation type="journal article" date="2019" name="Int. J. Syst. Evol. Microbiol.">
        <title>The Global Catalogue of Microorganisms (GCM) 10K type strain sequencing project: providing services to taxonomists for standard genome sequencing and annotation.</title>
        <authorList>
            <consortium name="The Broad Institute Genomics Platform"/>
            <consortium name="The Broad Institute Genome Sequencing Center for Infectious Disease"/>
            <person name="Wu L."/>
            <person name="Ma J."/>
        </authorList>
    </citation>
    <scope>NUCLEOTIDE SEQUENCE [LARGE SCALE GENOMIC DNA]</scope>
    <source>
        <strain evidence="3">CCM 7491</strain>
    </source>
</reference>
<organism evidence="2 3">
    <name type="scientific">Sphingobium rhizovicinum</name>
    <dbReference type="NCBI Taxonomy" id="432308"/>
    <lineage>
        <taxon>Bacteria</taxon>
        <taxon>Pseudomonadati</taxon>
        <taxon>Pseudomonadota</taxon>
        <taxon>Alphaproteobacteria</taxon>
        <taxon>Sphingomonadales</taxon>
        <taxon>Sphingomonadaceae</taxon>
        <taxon>Sphingobium</taxon>
    </lineage>
</organism>
<evidence type="ECO:0000313" key="3">
    <source>
        <dbReference type="Proteomes" id="UP001595681"/>
    </source>
</evidence>
<protein>
    <submittedName>
        <fullName evidence="2">Enoyl-CoA hydratase</fullName>
    </submittedName>
</protein>
<evidence type="ECO:0000256" key="1">
    <source>
        <dbReference type="ARBA" id="ARBA00005254"/>
    </source>
</evidence>
<evidence type="ECO:0000313" key="2">
    <source>
        <dbReference type="EMBL" id="MFC3443337.1"/>
    </source>
</evidence>
<dbReference type="PANTHER" id="PTHR43802">
    <property type="entry name" value="ENOYL-COA HYDRATASE"/>
    <property type="match status" value="1"/>
</dbReference>
<sequence>MAIYETDQPVLYERRDATAWIALNRPDFANSQNGQMLYALDAAFARAVDDPDVRAIILTGKGKHFSSGHDIGTPGRDADQPVEARRSLWGDHSELDGAAFAYVREQELYLGLCRRWRDIPKPTIAAVHGACIAGGLMLAWICDLIVASRDAYFSDPVLRMGVPGVEYFAHAFEMHPRVAREFLLLGDRMSAERAHQLGMVNRLVERDALETEAAAIAERLAALPPFGLTLAKQVLNQTEDAMGKRTAMDLAFNAHHLAHAHAQLTTGSAIGGQTARSIAAGSDAAAGRSDKTAE</sequence>
<proteinExistence type="inferred from homology"/>
<dbReference type="RefSeq" id="WP_380798043.1">
    <property type="nucleotide sequence ID" value="NZ_JBHRVU010000005.1"/>
</dbReference>
<dbReference type="NCBIfam" id="NF006140">
    <property type="entry name" value="PRK08290.1"/>
    <property type="match status" value="1"/>
</dbReference>
<gene>
    <name evidence="2" type="ORF">ACFOKF_19465</name>
</gene>
<dbReference type="InterPro" id="IPR029045">
    <property type="entry name" value="ClpP/crotonase-like_dom_sf"/>
</dbReference>
<name>A0ABV7NLL4_9SPHN</name>
<dbReference type="EMBL" id="JBHRVU010000005">
    <property type="protein sequence ID" value="MFC3443337.1"/>
    <property type="molecule type" value="Genomic_DNA"/>
</dbReference>
<accession>A0ABV7NLL4</accession>
<dbReference type="Proteomes" id="UP001595681">
    <property type="component" value="Unassembled WGS sequence"/>
</dbReference>
<dbReference type="SUPFAM" id="SSF52096">
    <property type="entry name" value="ClpP/crotonase"/>
    <property type="match status" value="1"/>
</dbReference>
<comment type="similarity">
    <text evidence="1">Belongs to the enoyl-CoA hydratase/isomerase family.</text>
</comment>
<comment type="caution">
    <text evidence="2">The sequence shown here is derived from an EMBL/GenBank/DDBJ whole genome shotgun (WGS) entry which is preliminary data.</text>
</comment>
<dbReference type="Gene3D" id="3.90.226.10">
    <property type="entry name" value="2-enoyl-CoA Hydratase, Chain A, domain 1"/>
    <property type="match status" value="1"/>
</dbReference>
<dbReference type="Pfam" id="PF00378">
    <property type="entry name" value="ECH_1"/>
    <property type="match status" value="2"/>
</dbReference>
<dbReference type="InterPro" id="IPR001753">
    <property type="entry name" value="Enoyl-CoA_hydra/iso"/>
</dbReference>